<keyword evidence="2" id="KW-1185">Reference proteome</keyword>
<dbReference type="Pfam" id="PF08780">
    <property type="entry name" value="NTase_sub_bind"/>
    <property type="match status" value="1"/>
</dbReference>
<dbReference type="NCBIfam" id="TIGR01987">
    <property type="entry name" value="HI0074"/>
    <property type="match status" value="1"/>
</dbReference>
<evidence type="ECO:0000313" key="1">
    <source>
        <dbReference type="EMBL" id="ACN99695.1"/>
    </source>
</evidence>
<evidence type="ECO:0000313" key="2">
    <source>
        <dbReference type="Proteomes" id="UP000001369"/>
    </source>
</evidence>
<keyword evidence="1" id="KW-0808">Transferase</keyword>
<sequence>MEKFARSFERFKKAYRKFEEVVNNPFLPDIFKDEFLIEITTKRFEYTYEALWKTIKEFLRLRGLECNSPKSCFKEAFKEGLITTEYEEVIFDMIVLRNNLVHVYDEEMAKEIYSKIEQDKFLKAFKTIINKIEEIIQNGV</sequence>
<dbReference type="EMBL" id="CP001229">
    <property type="protein sequence ID" value="ACN99695.1"/>
    <property type="molecule type" value="Genomic_DNA"/>
</dbReference>
<proteinExistence type="predicted"/>
<dbReference type="AlphaFoldDB" id="C1DTP5"/>
<dbReference type="KEGG" id="saf:SULAZ_0490"/>
<dbReference type="GO" id="GO:0016740">
    <property type="term" value="F:transferase activity"/>
    <property type="evidence" value="ECO:0007669"/>
    <property type="project" value="UniProtKB-KW"/>
</dbReference>
<dbReference type="OrthoDB" id="9810452at2"/>
<dbReference type="HOGENOM" id="CLU_118479_1_0_0"/>
<protein>
    <submittedName>
        <fullName evidence="1">Nucleotidyltransferase substrate-binding protein</fullName>
    </submittedName>
</protein>
<reference evidence="1 2" key="1">
    <citation type="journal article" date="2009" name="J. Bacteriol.">
        <title>Complete and draft genome sequences of six members of the Aquificales.</title>
        <authorList>
            <person name="Reysenbach A.L."/>
            <person name="Hamamura N."/>
            <person name="Podar M."/>
            <person name="Griffiths E."/>
            <person name="Ferreira S."/>
            <person name="Hochstein R."/>
            <person name="Heidelberg J."/>
            <person name="Johnson J."/>
            <person name="Mead D."/>
            <person name="Pohorille A."/>
            <person name="Sarmiento M."/>
            <person name="Schweighofer K."/>
            <person name="Seshadri R."/>
            <person name="Voytek M.A."/>
        </authorList>
    </citation>
    <scope>NUCLEOTIDE SEQUENCE [LARGE SCALE GENOMIC DNA]</scope>
    <source>
        <strain evidence="2">Az-Fu1 / DSM 15241 / OCM 825</strain>
    </source>
</reference>
<accession>C1DTP5</accession>
<dbReference type="eggNOG" id="COG2445">
    <property type="taxonomic scope" value="Bacteria"/>
</dbReference>
<gene>
    <name evidence="1" type="ordered locus">SULAZ_0490</name>
</gene>
<dbReference type="Gene3D" id="1.20.120.330">
    <property type="entry name" value="Nucleotidyltransferases domain 2"/>
    <property type="match status" value="1"/>
</dbReference>
<dbReference type="RefSeq" id="WP_012675004.1">
    <property type="nucleotide sequence ID" value="NC_012438.1"/>
</dbReference>
<organism evidence="1 2">
    <name type="scientific">Sulfurihydrogenibium azorense (strain DSM 15241 / OCM 825 / Az-Fu1)</name>
    <dbReference type="NCBI Taxonomy" id="204536"/>
    <lineage>
        <taxon>Bacteria</taxon>
        <taxon>Pseudomonadati</taxon>
        <taxon>Aquificota</taxon>
        <taxon>Aquificia</taxon>
        <taxon>Aquificales</taxon>
        <taxon>Hydrogenothermaceae</taxon>
        <taxon>Sulfurihydrogenibium</taxon>
    </lineage>
</organism>
<name>C1DTP5_SULAA</name>
<dbReference type="InterPro" id="IPR010235">
    <property type="entry name" value="HepT"/>
</dbReference>
<dbReference type="Proteomes" id="UP000001369">
    <property type="component" value="Chromosome"/>
</dbReference>
<dbReference type="SUPFAM" id="SSF81593">
    <property type="entry name" value="Nucleotidyltransferase substrate binding subunit/domain"/>
    <property type="match status" value="1"/>
</dbReference>
<dbReference type="STRING" id="204536.SULAZ_0490"/>